<sequence length="372" mass="39714">MPKTLQTRLVEFAASLRNAGAIRSADVEHAFSTVARHRCVREFRHGPTRIRVSQHELPSDEVLDLIYSHRSLLTSTGQDGDPPSSSSAPTLMARMLDALDLRPGMRVLEIGAGTGYNAALISAITGGPVVTVEAGEATAQSAAESIRRLDLEHRVRVVHGDGYLGAPSEPPFDRVVVTCGVAGVSPHWLDQLVPGGLILAPVAHGGVHPVLAVRSGGDVVSAKVLLWADFMPAAGPLRPVDLVSHDPADYLPSAPATRIADASPARGNADYHDLWVFLAAHDPRITRAYMADDSVNTAAGACALRTPRGTAWVQDDGSITFTGESRVPEELRSLVRAWVSSGRPALTRFTATLSLTMSKQPLWVPCKWMVSS</sequence>
<dbReference type="InterPro" id="IPR029063">
    <property type="entry name" value="SAM-dependent_MTases_sf"/>
</dbReference>
<reference evidence="12 13" key="2">
    <citation type="submission" date="2022-06" db="EMBL/GenBank/DDBJ databases">
        <title>Genomic Encyclopedia of Type Strains, Phase I: the one thousand microbial genomes (KMG-I) project.</title>
        <authorList>
            <person name="Kyrpides N."/>
        </authorList>
    </citation>
    <scope>NUCLEOTIDE SEQUENCE [LARGE SCALE GENOMIC DNA]</scope>
    <source>
        <strain evidence="12 13">DSM 43889</strain>
    </source>
</reference>
<dbReference type="RefSeq" id="WP_162147316.1">
    <property type="nucleotide sequence ID" value="NZ_AUBJ02000001.1"/>
</dbReference>
<dbReference type="Gene3D" id="3.40.50.150">
    <property type="entry name" value="Vaccinia Virus protein VP39"/>
    <property type="match status" value="1"/>
</dbReference>
<dbReference type="Proteomes" id="UP000791080">
    <property type="component" value="Unassembled WGS sequence"/>
</dbReference>
<dbReference type="EMBL" id="AUBJ02000001">
    <property type="protein sequence ID" value="MCP2333091.1"/>
    <property type="molecule type" value="Genomic_DNA"/>
</dbReference>
<dbReference type="Pfam" id="PF01135">
    <property type="entry name" value="PCMT"/>
    <property type="match status" value="1"/>
</dbReference>
<reference evidence="12 13" key="1">
    <citation type="submission" date="2013-07" db="EMBL/GenBank/DDBJ databases">
        <authorList>
            <consortium name="DOE Joint Genome Institute"/>
            <person name="Reeve W."/>
            <person name="Huntemann M."/>
            <person name="Han J."/>
            <person name="Chen A."/>
            <person name="Kyrpides N."/>
            <person name="Mavromatis K."/>
            <person name="Markowitz V."/>
            <person name="Palaniappan K."/>
            <person name="Ivanova N."/>
            <person name="Schaumberg A."/>
            <person name="Pati A."/>
            <person name="Liolios K."/>
            <person name="Nordberg H.P."/>
            <person name="Cantor M.N."/>
            <person name="Hua S.X."/>
            <person name="Woyke T."/>
        </authorList>
    </citation>
    <scope>NUCLEOTIDE SEQUENCE [LARGE SCALE GENOMIC DNA]</scope>
    <source>
        <strain evidence="12 13">DSM 43889</strain>
    </source>
</reference>
<dbReference type="CDD" id="cd02440">
    <property type="entry name" value="AdoMet_MTases"/>
    <property type="match status" value="1"/>
</dbReference>
<evidence type="ECO:0000256" key="8">
    <source>
        <dbReference type="ARBA" id="ARBA00022691"/>
    </source>
</evidence>
<dbReference type="SUPFAM" id="SSF53335">
    <property type="entry name" value="S-adenosyl-L-methionine-dependent methyltransferases"/>
    <property type="match status" value="1"/>
</dbReference>
<evidence type="ECO:0000256" key="3">
    <source>
        <dbReference type="ARBA" id="ARBA00011890"/>
    </source>
</evidence>
<evidence type="ECO:0000313" key="12">
    <source>
        <dbReference type="EMBL" id="MCP2333091.1"/>
    </source>
</evidence>
<proteinExistence type="inferred from homology"/>
<keyword evidence="6" id="KW-0489">Methyltransferase</keyword>
<evidence type="ECO:0000256" key="7">
    <source>
        <dbReference type="ARBA" id="ARBA00022679"/>
    </source>
</evidence>
<comment type="caution">
    <text evidence="12">The sequence shown here is derived from an EMBL/GenBank/DDBJ whole genome shotgun (WGS) entry which is preliminary data.</text>
</comment>
<dbReference type="InterPro" id="IPR000682">
    <property type="entry name" value="PCMT"/>
</dbReference>
<evidence type="ECO:0000256" key="6">
    <source>
        <dbReference type="ARBA" id="ARBA00022603"/>
    </source>
</evidence>
<evidence type="ECO:0000256" key="4">
    <source>
        <dbReference type="ARBA" id="ARBA00013346"/>
    </source>
</evidence>
<comment type="similarity">
    <text evidence="2">Belongs to the methyltransferase superfamily. L-isoaspartyl/D-aspartyl protein methyltransferase family.</text>
</comment>
<dbReference type="PANTHER" id="PTHR11579">
    <property type="entry name" value="PROTEIN-L-ISOASPARTATE O-METHYLTRANSFERASE"/>
    <property type="match status" value="1"/>
</dbReference>
<evidence type="ECO:0000256" key="2">
    <source>
        <dbReference type="ARBA" id="ARBA00005369"/>
    </source>
</evidence>
<evidence type="ECO:0000256" key="1">
    <source>
        <dbReference type="ARBA" id="ARBA00004496"/>
    </source>
</evidence>
<dbReference type="PANTHER" id="PTHR11579:SF0">
    <property type="entry name" value="PROTEIN-L-ISOASPARTATE(D-ASPARTATE) O-METHYLTRANSFERASE"/>
    <property type="match status" value="1"/>
</dbReference>
<gene>
    <name evidence="12" type="ORF">G443_003361</name>
</gene>
<keyword evidence="7" id="KW-0808">Transferase</keyword>
<keyword evidence="8" id="KW-0949">S-adenosyl-L-methionine</keyword>
<dbReference type="EC" id="2.1.1.77" evidence="3"/>
<protein>
    <recommendedName>
        <fullName evidence="4">Protein-L-isoaspartate O-methyltransferase</fullName>
        <ecNumber evidence="3">2.1.1.77</ecNumber>
    </recommendedName>
    <alternativeName>
        <fullName evidence="11">L-isoaspartyl protein carboxyl methyltransferase</fullName>
    </alternativeName>
    <alternativeName>
        <fullName evidence="9">Protein L-isoaspartyl methyltransferase</fullName>
    </alternativeName>
    <alternativeName>
        <fullName evidence="10">Protein-beta-aspartate methyltransferase</fullName>
    </alternativeName>
</protein>
<evidence type="ECO:0000256" key="11">
    <source>
        <dbReference type="ARBA" id="ARBA00031350"/>
    </source>
</evidence>
<organism evidence="12 13">
    <name type="scientific">Actinoalloteichus caeruleus DSM 43889</name>
    <dbReference type="NCBI Taxonomy" id="1120930"/>
    <lineage>
        <taxon>Bacteria</taxon>
        <taxon>Bacillati</taxon>
        <taxon>Actinomycetota</taxon>
        <taxon>Actinomycetes</taxon>
        <taxon>Pseudonocardiales</taxon>
        <taxon>Pseudonocardiaceae</taxon>
        <taxon>Actinoalloteichus</taxon>
        <taxon>Actinoalloteichus cyanogriseus</taxon>
    </lineage>
</organism>
<evidence type="ECO:0000313" key="13">
    <source>
        <dbReference type="Proteomes" id="UP000791080"/>
    </source>
</evidence>
<keyword evidence="5" id="KW-0963">Cytoplasm</keyword>
<name>A0ABT1JLQ3_ACTCY</name>
<evidence type="ECO:0000256" key="10">
    <source>
        <dbReference type="ARBA" id="ARBA00031323"/>
    </source>
</evidence>
<keyword evidence="13" id="KW-1185">Reference proteome</keyword>
<accession>A0ABT1JLQ3</accession>
<comment type="subcellular location">
    <subcellularLocation>
        <location evidence="1">Cytoplasm</location>
    </subcellularLocation>
</comment>
<evidence type="ECO:0000256" key="5">
    <source>
        <dbReference type="ARBA" id="ARBA00022490"/>
    </source>
</evidence>
<evidence type="ECO:0000256" key="9">
    <source>
        <dbReference type="ARBA" id="ARBA00030757"/>
    </source>
</evidence>